<feature type="domain" description="G5" evidence="3">
    <location>
        <begin position="146"/>
        <end position="226"/>
    </location>
</feature>
<dbReference type="InterPro" id="IPR007137">
    <property type="entry name" value="DUF348"/>
</dbReference>
<dbReference type="InterPro" id="IPR036908">
    <property type="entry name" value="RlpA-like_sf"/>
</dbReference>
<dbReference type="Proteomes" id="UP000192368">
    <property type="component" value="Unassembled WGS sequence"/>
</dbReference>
<protein>
    <recommendedName>
        <fullName evidence="3">G5 domain-containing protein</fullName>
    </recommendedName>
</protein>
<dbReference type="STRING" id="573058.SAMN00017477_1365"/>
<proteinExistence type="predicted"/>
<sequence>MNLSHGDWKKKVLTFAIGAIILSSTFTLGFNTIMSKEVSLIIDGKESKIVTYTSTVGDFLENEGIKLKEKEVVEPSLDTKLVDDMDIIIKAPKNYKIQDGVEVKEVKAIGDNVGDILKDLKIEVDADDVVTPALKTPVNPDTLIVIERVYRESFDVSTDIPFETEVRENAEMFKGEEKVIQQGIVGKKIDTIQHTFVNNQMVSIDVLNSVVAQAPVNAIVERGTKERPQVEKAASLNGRNVKKVIVMQATAYDPTAGSKTAMGTRARVGAVAVDPRVIPLGSKLYIESMDGFPTYGYAVAEDTGGAIKGNRIDLFYNTNAQANKFGRRNVKVYVLD</sequence>
<organism evidence="4 5">
    <name type="scientific">Peptoniphilus asaccharolyticus DSM 20463</name>
    <dbReference type="NCBI Taxonomy" id="573058"/>
    <lineage>
        <taxon>Bacteria</taxon>
        <taxon>Bacillati</taxon>
        <taxon>Bacillota</taxon>
        <taxon>Tissierellia</taxon>
        <taxon>Tissierellales</taxon>
        <taxon>Peptoniphilaceae</taxon>
        <taxon>Peptoniphilus</taxon>
    </lineage>
</organism>
<keyword evidence="2" id="KW-0812">Transmembrane</keyword>
<dbReference type="InterPro" id="IPR010611">
    <property type="entry name" value="3D_dom"/>
</dbReference>
<keyword evidence="5" id="KW-1185">Reference proteome</keyword>
<dbReference type="InterPro" id="IPR011098">
    <property type="entry name" value="G5_dom"/>
</dbReference>
<evidence type="ECO:0000256" key="1">
    <source>
        <dbReference type="ARBA" id="ARBA00022729"/>
    </source>
</evidence>
<dbReference type="CDD" id="cd22786">
    <property type="entry name" value="DPBB_YuiC-like"/>
    <property type="match status" value="1"/>
</dbReference>
<accession>A0A1W1V489</accession>
<keyword evidence="2" id="KW-0472">Membrane</keyword>
<dbReference type="SMART" id="SM01208">
    <property type="entry name" value="G5"/>
    <property type="match status" value="1"/>
</dbReference>
<reference evidence="5" key="1">
    <citation type="submission" date="2017-04" db="EMBL/GenBank/DDBJ databases">
        <authorList>
            <person name="Varghese N."/>
            <person name="Submissions S."/>
        </authorList>
    </citation>
    <scope>NUCLEOTIDE SEQUENCE [LARGE SCALE GENOMIC DNA]</scope>
    <source>
        <strain evidence="5">DSM 20463</strain>
    </source>
</reference>
<keyword evidence="2" id="KW-1133">Transmembrane helix</keyword>
<dbReference type="SUPFAM" id="SSF50685">
    <property type="entry name" value="Barwin-like endoglucanases"/>
    <property type="match status" value="1"/>
</dbReference>
<evidence type="ECO:0000313" key="4">
    <source>
        <dbReference type="EMBL" id="SMB88199.1"/>
    </source>
</evidence>
<gene>
    <name evidence="4" type="ORF">SAMN00017477_1365</name>
</gene>
<dbReference type="OrthoDB" id="9798935at2"/>
<dbReference type="PANTHER" id="PTHR39160:SF4">
    <property type="entry name" value="RESUSCITATION-PROMOTING FACTOR RPFB"/>
    <property type="match status" value="1"/>
</dbReference>
<dbReference type="PANTHER" id="PTHR39160">
    <property type="entry name" value="CELL WALL-BINDING PROTEIN YOCH"/>
    <property type="match status" value="1"/>
</dbReference>
<dbReference type="GO" id="GO:0004553">
    <property type="term" value="F:hydrolase activity, hydrolyzing O-glycosyl compounds"/>
    <property type="evidence" value="ECO:0007669"/>
    <property type="project" value="InterPro"/>
</dbReference>
<dbReference type="Gene3D" id="2.20.230.10">
    <property type="entry name" value="Resuscitation-promoting factor rpfb"/>
    <property type="match status" value="1"/>
</dbReference>
<dbReference type="Gene3D" id="2.40.40.10">
    <property type="entry name" value="RlpA-like domain"/>
    <property type="match status" value="1"/>
</dbReference>
<dbReference type="RefSeq" id="WP_084230914.1">
    <property type="nucleotide sequence ID" value="NZ_FWWR01000009.1"/>
</dbReference>
<dbReference type="InterPro" id="IPR051933">
    <property type="entry name" value="Resuscitation_pf_RpfB"/>
</dbReference>
<keyword evidence="1" id="KW-0732">Signal</keyword>
<dbReference type="Pfam" id="PF03990">
    <property type="entry name" value="DUF348"/>
    <property type="match status" value="2"/>
</dbReference>
<dbReference type="PROSITE" id="PS51109">
    <property type="entry name" value="G5"/>
    <property type="match status" value="1"/>
</dbReference>
<dbReference type="GO" id="GO:0019867">
    <property type="term" value="C:outer membrane"/>
    <property type="evidence" value="ECO:0007669"/>
    <property type="project" value="InterPro"/>
</dbReference>
<dbReference type="AlphaFoldDB" id="A0A1W1V489"/>
<dbReference type="Pfam" id="PF07501">
    <property type="entry name" value="G5"/>
    <property type="match status" value="1"/>
</dbReference>
<name>A0A1W1V489_PEPAS</name>
<evidence type="ECO:0000256" key="2">
    <source>
        <dbReference type="SAM" id="Phobius"/>
    </source>
</evidence>
<dbReference type="GO" id="GO:0009254">
    <property type="term" value="P:peptidoglycan turnover"/>
    <property type="evidence" value="ECO:0007669"/>
    <property type="project" value="InterPro"/>
</dbReference>
<feature type="transmembrane region" description="Helical" evidence="2">
    <location>
        <begin position="12"/>
        <end position="30"/>
    </location>
</feature>
<dbReference type="EMBL" id="FWWR01000009">
    <property type="protein sequence ID" value="SMB88199.1"/>
    <property type="molecule type" value="Genomic_DNA"/>
</dbReference>
<evidence type="ECO:0000313" key="5">
    <source>
        <dbReference type="Proteomes" id="UP000192368"/>
    </source>
</evidence>
<dbReference type="Pfam" id="PF06725">
    <property type="entry name" value="3D"/>
    <property type="match status" value="1"/>
</dbReference>
<evidence type="ECO:0000259" key="3">
    <source>
        <dbReference type="PROSITE" id="PS51109"/>
    </source>
</evidence>